<proteinExistence type="inferred from homology"/>
<dbReference type="Pfam" id="PF14138">
    <property type="entry name" value="COX16"/>
    <property type="match status" value="1"/>
</dbReference>
<dbReference type="InterPro" id="IPR000994">
    <property type="entry name" value="Pept_M24"/>
</dbReference>
<gene>
    <name evidence="14" type="ORF">CTheo_1703</name>
</gene>
<dbReference type="Gene3D" id="3.40.350.10">
    <property type="entry name" value="Creatinase/prolidase N-terminal domain"/>
    <property type="match status" value="1"/>
</dbReference>
<keyword evidence="10 12" id="KW-0472">Membrane</keyword>
<dbReference type="GO" id="GO:0005743">
    <property type="term" value="C:mitochondrial inner membrane"/>
    <property type="evidence" value="ECO:0007669"/>
    <property type="project" value="UniProtKB-SubCell"/>
</dbReference>
<sequence length="779" mass="86392">MAVFGSRPFRAQATASDSIGRVLKKHPSYFGVPFVLLMVGGSFVLSTFTQTRYDLHENKVKQSHMAIVIHGASRLGLHRRVSVPFTTRRNPVSRDLNFVPRRASDMGNRFQPTSSVPTRRFDIRTLALILLSTLGLAYHLALFNTQSRNPFEHLASHCAHAKPISSAAFVERQAALARVLRQERIGAYVTEPGPSATYFANISLAEWKLSERVFLVVVRPGEGEEARVSVLAPEFERDRAGLLAIPAKQPVEFIGWAEEESPYEVLGRALGSGVGRIVADEGLRLFVYEGLKRRVDVSMAPSGVRALRERKGPEELALMRCANEVSWGDLCGQELMRQVTLMAIRAVRERMYIGIRESEVKEMMLRALSTARLEKGFALVQFGENAALPHGSGSDRELGVEDLVLIDTGGSLHKYESDVTRVGGLCDATFGAETRLQTFALAGSVIGEEHARIWETVSKVQRYALEVARKGVEARMVDEAAREYMERQQAGMSRFFSHRLGHGIGLEGHEAPYLRRGADNEHRLEAGNTMSAEPGIYIVGNVGVRLEDWAGVASWHRGLVAFASSLVNGSAQRLERIIYSIMLQPIANQWTVTYPTLVAPRPVRPHAHYHPYPTRPRHPRRIRILPSPAEAIGRISLDTPPPDHERPVSTLSSETLDEFLRILQNKSPEAKSRDRPHRVIRPSKSAASSGTESSESGHVELTKMGASCTPASPISRRHTSNPLAHYSPVLFETLAARARAHALEPRSRSPTPEPAPLDEQDDVDPDDYPPVVRMDMPRP</sequence>
<evidence type="ECO:0000313" key="15">
    <source>
        <dbReference type="Proteomes" id="UP000383932"/>
    </source>
</evidence>
<feature type="domain" description="Peptidase M24" evidence="13">
    <location>
        <begin position="339"/>
        <end position="548"/>
    </location>
</feature>
<dbReference type="InterPro" id="IPR036005">
    <property type="entry name" value="Creatinase/aminopeptidase-like"/>
</dbReference>
<evidence type="ECO:0000313" key="14">
    <source>
        <dbReference type="EMBL" id="KAB5594888.1"/>
    </source>
</evidence>
<organism evidence="14 15">
    <name type="scientific">Ceratobasidium theobromae</name>
    <dbReference type="NCBI Taxonomy" id="1582974"/>
    <lineage>
        <taxon>Eukaryota</taxon>
        <taxon>Fungi</taxon>
        <taxon>Dikarya</taxon>
        <taxon>Basidiomycota</taxon>
        <taxon>Agaricomycotina</taxon>
        <taxon>Agaricomycetes</taxon>
        <taxon>Cantharellales</taxon>
        <taxon>Ceratobasidiaceae</taxon>
        <taxon>Ceratobasidium</taxon>
    </lineage>
</organism>
<keyword evidence="7" id="KW-0999">Mitochondrion inner membrane</keyword>
<protein>
    <recommendedName>
        <fullName evidence="4">Cytochrome c oxidase assembly protein COX16, mitochondrial</fullName>
    </recommendedName>
    <alternativeName>
        <fullName evidence="5">Cytochrome c oxidase assembly protein cox16, mitochondrial</fullName>
    </alternativeName>
</protein>
<dbReference type="PANTHER" id="PTHR46112">
    <property type="entry name" value="AMINOPEPTIDASE"/>
    <property type="match status" value="1"/>
</dbReference>
<dbReference type="InterPro" id="IPR020164">
    <property type="entry name" value="Cyt_c_Oxase_assmbl_COX16"/>
</dbReference>
<dbReference type="OrthoDB" id="9995434at2759"/>
<dbReference type="SUPFAM" id="SSF55920">
    <property type="entry name" value="Creatinase/aminopeptidase"/>
    <property type="match status" value="1"/>
</dbReference>
<feature type="transmembrane region" description="Helical" evidence="12">
    <location>
        <begin position="29"/>
        <end position="49"/>
    </location>
</feature>
<feature type="region of interest" description="Disordered" evidence="11">
    <location>
        <begin position="740"/>
        <end position="779"/>
    </location>
</feature>
<comment type="subcellular location">
    <subcellularLocation>
        <location evidence="2">Mitochondrion inner membrane</location>
        <topology evidence="2">Single-pass membrane protein</topology>
    </subcellularLocation>
</comment>
<evidence type="ECO:0000256" key="8">
    <source>
        <dbReference type="ARBA" id="ARBA00022989"/>
    </source>
</evidence>
<feature type="compositionally biased region" description="Acidic residues" evidence="11">
    <location>
        <begin position="756"/>
        <end position="767"/>
    </location>
</feature>
<reference evidence="14 15" key="1">
    <citation type="journal article" date="2019" name="Fungal Biol. Biotechnol.">
        <title>Draft genome sequence of fastidious pathogen Ceratobasidium theobromae, which causes vascular-streak dieback in Theobroma cacao.</title>
        <authorList>
            <person name="Ali S.S."/>
            <person name="Asman A."/>
            <person name="Shao J."/>
            <person name="Firmansyah A.P."/>
            <person name="Susilo A.W."/>
            <person name="Rosmana A."/>
            <person name="McMahon P."/>
            <person name="Junaid M."/>
            <person name="Guest D."/>
            <person name="Kheng T.Y."/>
            <person name="Meinhardt L.W."/>
            <person name="Bailey B.A."/>
        </authorList>
    </citation>
    <scope>NUCLEOTIDE SEQUENCE [LARGE SCALE GENOMIC DNA]</scope>
    <source>
        <strain evidence="14 15">CT2</strain>
    </source>
</reference>
<feature type="region of interest" description="Disordered" evidence="11">
    <location>
        <begin position="664"/>
        <end position="698"/>
    </location>
</feature>
<keyword evidence="9" id="KW-0496">Mitochondrion</keyword>
<evidence type="ECO:0000256" key="3">
    <source>
        <dbReference type="ARBA" id="ARBA00008370"/>
    </source>
</evidence>
<accession>A0A5N5QTA6</accession>
<evidence type="ECO:0000259" key="13">
    <source>
        <dbReference type="Pfam" id="PF00557"/>
    </source>
</evidence>
<keyword evidence="8 12" id="KW-1133">Transmembrane helix</keyword>
<dbReference type="Gene3D" id="3.90.230.10">
    <property type="entry name" value="Creatinase/methionine aminopeptidase superfamily"/>
    <property type="match status" value="1"/>
</dbReference>
<feature type="compositionally biased region" description="Low complexity" evidence="11">
    <location>
        <begin position="683"/>
        <end position="694"/>
    </location>
</feature>
<dbReference type="InterPro" id="IPR050659">
    <property type="entry name" value="Peptidase_M24B"/>
</dbReference>
<evidence type="ECO:0000256" key="11">
    <source>
        <dbReference type="SAM" id="MobiDB-lite"/>
    </source>
</evidence>
<dbReference type="InterPro" id="IPR029149">
    <property type="entry name" value="Creatin/AminoP/Spt16_N"/>
</dbReference>
<evidence type="ECO:0000256" key="4">
    <source>
        <dbReference type="ARBA" id="ARBA00015368"/>
    </source>
</evidence>
<keyword evidence="6 12" id="KW-0812">Transmembrane</keyword>
<name>A0A5N5QTA6_9AGAM</name>
<comment type="function">
    <text evidence="1">Required for the assembly of the mitochondrial respiratory chain complex IV (CIV), also known as cytochrome c oxidase. May participate in merging the COX1 and COX2 assembly lines.</text>
</comment>
<evidence type="ECO:0000256" key="12">
    <source>
        <dbReference type="SAM" id="Phobius"/>
    </source>
</evidence>
<evidence type="ECO:0000256" key="6">
    <source>
        <dbReference type="ARBA" id="ARBA00022692"/>
    </source>
</evidence>
<comment type="similarity">
    <text evidence="3">Belongs to the COX16 family.</text>
</comment>
<dbReference type="EMBL" id="SSOP01000015">
    <property type="protein sequence ID" value="KAB5594888.1"/>
    <property type="molecule type" value="Genomic_DNA"/>
</dbReference>
<dbReference type="Proteomes" id="UP000383932">
    <property type="component" value="Unassembled WGS sequence"/>
</dbReference>
<keyword evidence="15" id="KW-1185">Reference proteome</keyword>
<feature type="transmembrane region" description="Helical" evidence="12">
    <location>
        <begin position="125"/>
        <end position="143"/>
    </location>
</feature>
<evidence type="ECO:0000256" key="2">
    <source>
        <dbReference type="ARBA" id="ARBA00004434"/>
    </source>
</evidence>
<comment type="caution">
    <text evidence="14">The sequence shown here is derived from an EMBL/GenBank/DDBJ whole genome shotgun (WGS) entry which is preliminary data.</text>
</comment>
<evidence type="ECO:0000256" key="10">
    <source>
        <dbReference type="ARBA" id="ARBA00023136"/>
    </source>
</evidence>
<evidence type="ECO:0000256" key="1">
    <source>
        <dbReference type="ARBA" id="ARBA00002490"/>
    </source>
</evidence>
<evidence type="ECO:0000256" key="5">
    <source>
        <dbReference type="ARBA" id="ARBA00019222"/>
    </source>
</evidence>
<dbReference type="AlphaFoldDB" id="A0A5N5QTA6"/>
<dbReference type="Pfam" id="PF00557">
    <property type="entry name" value="Peptidase_M24"/>
    <property type="match status" value="1"/>
</dbReference>
<dbReference type="PANTHER" id="PTHR46112:SF2">
    <property type="entry name" value="XAA-PRO AMINOPEPTIDASE P-RELATED"/>
    <property type="match status" value="1"/>
</dbReference>
<evidence type="ECO:0000256" key="7">
    <source>
        <dbReference type="ARBA" id="ARBA00022792"/>
    </source>
</evidence>
<evidence type="ECO:0000256" key="9">
    <source>
        <dbReference type="ARBA" id="ARBA00023128"/>
    </source>
</evidence>